<evidence type="ECO:0000256" key="1">
    <source>
        <dbReference type="SAM" id="MobiDB-lite"/>
    </source>
</evidence>
<sequence>MADAIQKGIEAAQLDLVKDAEDKLLEEGLLRQVPLVGSFMNWLSPLPEEPKTIGRTFNLTSGNLHSTEQIYKYHMQVQDEEDQTAAIPVTPTKSSPNGSPAKESPTTTD</sequence>
<organism evidence="2 3">
    <name type="scientific">Desmophyllum pertusum</name>
    <dbReference type="NCBI Taxonomy" id="174260"/>
    <lineage>
        <taxon>Eukaryota</taxon>
        <taxon>Metazoa</taxon>
        <taxon>Cnidaria</taxon>
        <taxon>Anthozoa</taxon>
        <taxon>Hexacorallia</taxon>
        <taxon>Scleractinia</taxon>
        <taxon>Caryophylliina</taxon>
        <taxon>Caryophylliidae</taxon>
        <taxon>Desmophyllum</taxon>
    </lineage>
</organism>
<protein>
    <submittedName>
        <fullName evidence="2">Pyridoxal-dependent decarboxylase domain-containing protein 1</fullName>
    </submittedName>
</protein>
<feature type="region of interest" description="Disordered" evidence="1">
    <location>
        <begin position="79"/>
        <end position="109"/>
    </location>
</feature>
<dbReference type="Proteomes" id="UP001163046">
    <property type="component" value="Unassembled WGS sequence"/>
</dbReference>
<evidence type="ECO:0000313" key="3">
    <source>
        <dbReference type="Proteomes" id="UP001163046"/>
    </source>
</evidence>
<dbReference type="EMBL" id="MU826399">
    <property type="protein sequence ID" value="KAJ7376422.1"/>
    <property type="molecule type" value="Genomic_DNA"/>
</dbReference>
<name>A0A9X0CUF0_9CNID</name>
<gene>
    <name evidence="2" type="primary">PDXDC1_3</name>
    <name evidence="2" type="ORF">OS493_034699</name>
</gene>
<accession>A0A9X0CUF0</accession>
<proteinExistence type="predicted"/>
<evidence type="ECO:0000313" key="2">
    <source>
        <dbReference type="EMBL" id="KAJ7376422.1"/>
    </source>
</evidence>
<dbReference type="AlphaFoldDB" id="A0A9X0CUF0"/>
<dbReference type="OrthoDB" id="2161780at2759"/>
<feature type="compositionally biased region" description="Polar residues" evidence="1">
    <location>
        <begin position="91"/>
        <end position="109"/>
    </location>
</feature>
<keyword evidence="3" id="KW-1185">Reference proteome</keyword>
<comment type="caution">
    <text evidence="2">The sequence shown here is derived from an EMBL/GenBank/DDBJ whole genome shotgun (WGS) entry which is preliminary data.</text>
</comment>
<reference evidence="2" key="1">
    <citation type="submission" date="2023-01" db="EMBL/GenBank/DDBJ databases">
        <title>Genome assembly of the deep-sea coral Lophelia pertusa.</title>
        <authorList>
            <person name="Herrera S."/>
            <person name="Cordes E."/>
        </authorList>
    </citation>
    <scope>NUCLEOTIDE SEQUENCE</scope>
    <source>
        <strain evidence="2">USNM1676648</strain>
        <tissue evidence="2">Polyp</tissue>
    </source>
</reference>